<dbReference type="CDD" id="cd05254">
    <property type="entry name" value="dTDP_HR_like_SDR_e"/>
    <property type="match status" value="1"/>
</dbReference>
<dbReference type="EC" id="1.1.1.133" evidence="2"/>
<keyword evidence="2 4" id="KW-0560">Oxidoreductase</keyword>
<dbReference type="GO" id="GO:0005829">
    <property type="term" value="C:cytosol"/>
    <property type="evidence" value="ECO:0007669"/>
    <property type="project" value="TreeGrafter"/>
</dbReference>
<evidence type="ECO:0000256" key="1">
    <source>
        <dbReference type="ARBA" id="ARBA00010944"/>
    </source>
</evidence>
<dbReference type="PANTHER" id="PTHR10491">
    <property type="entry name" value="DTDP-4-DEHYDRORHAMNOSE REDUCTASE"/>
    <property type="match status" value="1"/>
</dbReference>
<evidence type="ECO:0000259" key="3">
    <source>
        <dbReference type="Pfam" id="PF04321"/>
    </source>
</evidence>
<dbReference type="Gene3D" id="3.40.50.720">
    <property type="entry name" value="NAD(P)-binding Rossmann-like Domain"/>
    <property type="match status" value="1"/>
</dbReference>
<feature type="domain" description="RmlD-like substrate binding" evidence="3">
    <location>
        <begin position="6"/>
        <end position="300"/>
    </location>
</feature>
<evidence type="ECO:0000313" key="4">
    <source>
        <dbReference type="EMBL" id="MBA0128022.1"/>
    </source>
</evidence>
<protein>
    <recommendedName>
        <fullName evidence="2">dTDP-4-dehydrorhamnose reductase</fullName>
        <ecNumber evidence="2">1.1.1.133</ecNumber>
    </recommendedName>
</protein>
<dbReference type="PANTHER" id="PTHR10491:SF4">
    <property type="entry name" value="METHIONINE ADENOSYLTRANSFERASE 2 SUBUNIT BETA"/>
    <property type="match status" value="1"/>
</dbReference>
<accession>A0A838AFI9</accession>
<keyword evidence="2" id="KW-0521">NADP</keyword>
<comment type="similarity">
    <text evidence="1 2">Belongs to the dTDP-4-dehydrorhamnose reductase family.</text>
</comment>
<keyword evidence="5" id="KW-1185">Reference proteome</keyword>
<dbReference type="UniPathway" id="UPA00124"/>
<dbReference type="Proteomes" id="UP000582974">
    <property type="component" value="Unassembled WGS sequence"/>
</dbReference>
<dbReference type="NCBIfam" id="TIGR01214">
    <property type="entry name" value="rmlD"/>
    <property type="match status" value="1"/>
</dbReference>
<reference evidence="4 5" key="1">
    <citation type="submission" date="2020-07" db="EMBL/GenBank/DDBJ databases">
        <title>Genome of Haloechinothrix sp.</title>
        <authorList>
            <person name="Tang S.-K."/>
            <person name="Yang L."/>
            <person name="Zhu W.-Y."/>
        </authorList>
    </citation>
    <scope>NUCLEOTIDE SEQUENCE [LARGE SCALE GENOMIC DNA]</scope>
    <source>
        <strain evidence="4 5">YIM 98757</strain>
    </source>
</reference>
<proteinExistence type="inferred from homology"/>
<comment type="function">
    <text evidence="2">Catalyzes the reduction of dTDP-6-deoxy-L-lyxo-4-hexulose to yield dTDP-L-rhamnose.</text>
</comment>
<dbReference type="AlphaFoldDB" id="A0A838AFI9"/>
<dbReference type="GO" id="GO:0019305">
    <property type="term" value="P:dTDP-rhamnose biosynthetic process"/>
    <property type="evidence" value="ECO:0007669"/>
    <property type="project" value="UniProtKB-UniPathway"/>
</dbReference>
<dbReference type="GO" id="GO:0008831">
    <property type="term" value="F:dTDP-4-dehydrorhamnose reductase activity"/>
    <property type="evidence" value="ECO:0007669"/>
    <property type="project" value="UniProtKB-EC"/>
</dbReference>
<evidence type="ECO:0000256" key="2">
    <source>
        <dbReference type="RuleBase" id="RU364082"/>
    </source>
</evidence>
<organism evidence="4 5">
    <name type="scientific">Haloechinothrix aidingensis</name>
    <dbReference type="NCBI Taxonomy" id="2752311"/>
    <lineage>
        <taxon>Bacteria</taxon>
        <taxon>Bacillati</taxon>
        <taxon>Actinomycetota</taxon>
        <taxon>Actinomycetes</taxon>
        <taxon>Pseudonocardiales</taxon>
        <taxon>Pseudonocardiaceae</taxon>
        <taxon>Haloechinothrix</taxon>
    </lineage>
</organism>
<dbReference type="SUPFAM" id="SSF51735">
    <property type="entry name" value="NAD(P)-binding Rossmann-fold domains"/>
    <property type="match status" value="1"/>
</dbReference>
<gene>
    <name evidence="4" type="primary">rfbD</name>
    <name evidence="4" type="ORF">H0B56_20955</name>
</gene>
<dbReference type="InterPro" id="IPR029903">
    <property type="entry name" value="RmlD-like-bd"/>
</dbReference>
<dbReference type="Pfam" id="PF04321">
    <property type="entry name" value="RmlD_sub_bind"/>
    <property type="match status" value="1"/>
</dbReference>
<comment type="caution">
    <text evidence="4">The sequence shown here is derived from an EMBL/GenBank/DDBJ whole genome shotgun (WGS) entry which is preliminary data.</text>
</comment>
<dbReference type="InterPro" id="IPR036291">
    <property type="entry name" value="NAD(P)-bd_dom_sf"/>
</dbReference>
<dbReference type="EMBL" id="JACCKD010000009">
    <property type="protein sequence ID" value="MBA0128022.1"/>
    <property type="molecule type" value="Genomic_DNA"/>
</dbReference>
<comment type="pathway">
    <text evidence="2">Carbohydrate biosynthesis; dTDP-L-rhamnose biosynthesis.</text>
</comment>
<sequence>MTRLAILVPGGSGQLGRDLAALARSSNAVHVDVTAPSSAELDITHAGAVVDAVRALSARAVADDLRPVVINAAGYTAVDDAESDEQRAFAVNADGPRILAAACASQNVPLVHTSTDYVFSGDAERPYEPDDALGPLNAYGRTKAAGESAVLGSGAAAWVVRTSWLYGATGCNFVRTMLELERERDTVTVVEDQYGAPTWSADLASGLLELVAMVTNGRGPARHTLHCTGGGQASWYEFARAIFAELGADEDRVRPCGTAEYPRPAARPARAVLSGDSWRGAGLTPLRDWREALAAFVARHRTELAGH</sequence>
<dbReference type="InterPro" id="IPR005913">
    <property type="entry name" value="dTDP_dehydrorham_reduct"/>
</dbReference>
<evidence type="ECO:0000313" key="5">
    <source>
        <dbReference type="Proteomes" id="UP000582974"/>
    </source>
</evidence>
<name>A0A838AFI9_9PSEU</name>
<dbReference type="Gene3D" id="3.90.25.10">
    <property type="entry name" value="UDP-galactose 4-epimerase, domain 1"/>
    <property type="match status" value="1"/>
</dbReference>
<dbReference type="RefSeq" id="WP_180894817.1">
    <property type="nucleotide sequence ID" value="NZ_JACCKD010000009.1"/>
</dbReference>